<sequence length="151" mass="16632">MNKMMRVVATLLAAGAVFAPLAAHADTPGPNPYYLHALSDLRDARGYLDRIDSNQVQKDEVKALEEIDAAIGEMKHAAIDDGKDIHDHMPVDAGLKHTDRFHKALELLNRAEQDVSHQESDPAAIELQARVLHHIHEAHHAVDHAINAALE</sequence>
<dbReference type="EMBL" id="JACHHN010000002">
    <property type="protein sequence ID" value="MBB5190462.1"/>
    <property type="molecule type" value="Genomic_DNA"/>
</dbReference>
<organism evidence="2 3">
    <name type="scientific">Silvimonas terrae</name>
    <dbReference type="NCBI Taxonomy" id="300266"/>
    <lineage>
        <taxon>Bacteria</taxon>
        <taxon>Pseudomonadati</taxon>
        <taxon>Pseudomonadota</taxon>
        <taxon>Betaproteobacteria</taxon>
        <taxon>Neisseriales</taxon>
        <taxon>Chitinibacteraceae</taxon>
        <taxon>Silvimonas</taxon>
    </lineage>
</organism>
<evidence type="ECO:0008006" key="4">
    <source>
        <dbReference type="Google" id="ProtNLM"/>
    </source>
</evidence>
<dbReference type="RefSeq" id="WP_184098515.1">
    <property type="nucleotide sequence ID" value="NZ_JACHHN010000002.1"/>
</dbReference>
<feature type="signal peptide" evidence="1">
    <location>
        <begin position="1"/>
        <end position="25"/>
    </location>
</feature>
<evidence type="ECO:0000313" key="2">
    <source>
        <dbReference type="EMBL" id="MBB5190462.1"/>
    </source>
</evidence>
<protein>
    <recommendedName>
        <fullName evidence="4">Small metal-binding protein</fullName>
    </recommendedName>
</protein>
<reference evidence="2 3" key="1">
    <citation type="submission" date="2020-08" db="EMBL/GenBank/DDBJ databases">
        <title>Genomic Encyclopedia of Type Strains, Phase IV (KMG-IV): sequencing the most valuable type-strain genomes for metagenomic binning, comparative biology and taxonomic classification.</title>
        <authorList>
            <person name="Goeker M."/>
        </authorList>
    </citation>
    <scope>NUCLEOTIDE SEQUENCE [LARGE SCALE GENOMIC DNA]</scope>
    <source>
        <strain evidence="2 3">DSM 18233</strain>
    </source>
</reference>
<evidence type="ECO:0000256" key="1">
    <source>
        <dbReference type="SAM" id="SignalP"/>
    </source>
</evidence>
<keyword evidence="1" id="KW-0732">Signal</keyword>
<comment type="caution">
    <text evidence="2">The sequence shown here is derived from an EMBL/GenBank/DDBJ whole genome shotgun (WGS) entry which is preliminary data.</text>
</comment>
<name>A0A840RDS4_9NEIS</name>
<dbReference type="AlphaFoldDB" id="A0A840RDS4"/>
<dbReference type="Proteomes" id="UP000543030">
    <property type="component" value="Unassembled WGS sequence"/>
</dbReference>
<gene>
    <name evidence="2" type="ORF">HNQ50_001184</name>
</gene>
<proteinExistence type="predicted"/>
<feature type="chain" id="PRO_5032289694" description="Small metal-binding protein" evidence="1">
    <location>
        <begin position="26"/>
        <end position="151"/>
    </location>
</feature>
<keyword evidence="3" id="KW-1185">Reference proteome</keyword>
<accession>A0A840RDS4</accession>
<evidence type="ECO:0000313" key="3">
    <source>
        <dbReference type="Proteomes" id="UP000543030"/>
    </source>
</evidence>